<dbReference type="Proteomes" id="UP000000559">
    <property type="component" value="Chromosome 7"/>
</dbReference>
<dbReference type="PANTHER" id="PTHR28243:SF1">
    <property type="entry name" value="PYRIDOXAMINE 5'-PHOSPHATE OXIDASE ALR4036 FAMILY FMN-BINDING DOMAIN-CONTAINING PROTEIN"/>
    <property type="match status" value="1"/>
</dbReference>
<dbReference type="AlphaFoldDB" id="A0A1D8PRA8"/>
<dbReference type="STRING" id="237561.A0A1D8PRA8"/>
<evidence type="ECO:0000313" key="2">
    <source>
        <dbReference type="CGD" id="CAL0000189821"/>
    </source>
</evidence>
<dbReference type="OrthoDB" id="5394411at2759"/>
<gene>
    <name evidence="3" type="ordered locus">CAALFM_C703200CA</name>
    <name evidence="2" type="ordered locus">orf19.12601</name>
</gene>
<dbReference type="SUPFAM" id="SSF50475">
    <property type="entry name" value="FMN-binding split barrel"/>
    <property type="match status" value="1"/>
</dbReference>
<evidence type="ECO:0000259" key="1">
    <source>
        <dbReference type="Pfam" id="PF12766"/>
    </source>
</evidence>
<accession>A0A1D8PRA8</accession>
<dbReference type="GeneID" id="3641342"/>
<reference evidence="3 4" key="2">
    <citation type="journal article" date="2007" name="Genome Biol.">
        <title>Assembly of the Candida albicans genome into sixteen supercontigs aligned on the eight chromosomes.</title>
        <authorList>
            <person name="van het Hoog M."/>
            <person name="Rast T.J."/>
            <person name="Martchenko M."/>
            <person name="Grindle S."/>
            <person name="Dignard D."/>
            <person name="Hogues H."/>
            <person name="Cuomo C."/>
            <person name="Berriman M."/>
            <person name="Scherer S."/>
            <person name="Magee B.B."/>
            <person name="Whiteway M."/>
            <person name="Chibana H."/>
            <person name="Nantel A."/>
            <person name="Magee P.T."/>
        </authorList>
    </citation>
    <scope>GENOME REANNOTATION</scope>
    <source>
        <strain evidence="4">SC5314 / ATCC MYA-2876</strain>
    </source>
</reference>
<feature type="domain" description="Pyridoxamine 5'-phosphate oxidase Alr4036 family FMN-binding" evidence="1">
    <location>
        <begin position="8"/>
        <end position="108"/>
    </location>
</feature>
<reference evidence="3 4" key="3">
    <citation type="journal article" date="2013" name="Genome Biol.">
        <title>Assembly of a phased diploid Candida albicans genome facilitates allele-specific measurements and provides a simple model for repeat and indel structure.</title>
        <authorList>
            <person name="Muzzey D."/>
            <person name="Schwartz K."/>
            <person name="Weissman J.S."/>
            <person name="Sherlock G."/>
        </authorList>
    </citation>
    <scope>NUCLEOTIDE SEQUENCE [LARGE SCALE GENOMIC DNA]</scope>
    <source>
        <strain evidence="4">SC5314 / ATCC MYA-2876</strain>
    </source>
</reference>
<name>A0A1D8PRA8_CANAL</name>
<reference evidence="3 4" key="1">
    <citation type="journal article" date="2004" name="Proc. Natl. Acad. Sci. U.S.A.">
        <title>The diploid genome sequence of Candida albicans.</title>
        <authorList>
            <person name="Jones T."/>
            <person name="Federspiel N.A."/>
            <person name="Chibana H."/>
            <person name="Dungan J."/>
            <person name="Kalman S."/>
            <person name="Magee B.B."/>
            <person name="Newport G."/>
            <person name="Thorstenson Y.R."/>
            <person name="Agabian N."/>
            <person name="Magee P.T."/>
            <person name="Davis R.W."/>
            <person name="Scherer S."/>
        </authorList>
    </citation>
    <scope>NUCLEOTIDE SEQUENCE [LARGE SCALE GENOMIC DNA]</scope>
    <source>
        <strain evidence="4">SC5314 / ATCC MYA-2876</strain>
    </source>
</reference>
<proteinExistence type="predicted"/>
<dbReference type="KEGG" id="cal:CAALFM_C703200CA"/>
<sequence>MIHQHFQPPWVAPFDESVKAELSVTKNDPPFTSFQLATIDSETGYPQNRTLVYRGWLFDNKDSSVLTFATDKRMSKYKELLHNDKCEAVFYFSRIKKQFRLRARARVIDEQNPPLDLINVLNQEEETERQISTDITQELNRQWSNLSKSLKKSFKKPPPKSVMSDENAKLISSIHRGVDGKNIDYGLKNFALVGLFIDYVDYYDLEKDKRFIYQLDENHQWFEQEVCP</sequence>
<dbReference type="Gene3D" id="2.30.110.10">
    <property type="entry name" value="Electron Transport, Fmn-binding Protein, Chain A"/>
    <property type="match status" value="1"/>
</dbReference>
<organism evidence="3 4">
    <name type="scientific">Candida albicans (strain SC5314 / ATCC MYA-2876)</name>
    <name type="common">Yeast</name>
    <dbReference type="NCBI Taxonomy" id="237561"/>
    <lineage>
        <taxon>Eukaryota</taxon>
        <taxon>Fungi</taxon>
        <taxon>Dikarya</taxon>
        <taxon>Ascomycota</taxon>
        <taxon>Saccharomycotina</taxon>
        <taxon>Pichiomycetes</taxon>
        <taxon>Debaryomycetaceae</taxon>
        <taxon>Candida/Lodderomyces clade</taxon>
        <taxon>Candida</taxon>
    </lineage>
</organism>
<dbReference type="FunCoup" id="A0A1D8PRA8">
    <property type="interactions" value="176"/>
</dbReference>
<dbReference type="EMBL" id="CP017629">
    <property type="protein sequence ID" value="AOW30664.1"/>
    <property type="molecule type" value="Genomic_DNA"/>
</dbReference>
<dbReference type="PANTHER" id="PTHR28243">
    <property type="entry name" value="AGL049CP"/>
    <property type="match status" value="1"/>
</dbReference>
<protein>
    <recommendedName>
        <fullName evidence="1">Pyridoxamine 5'-phosphate oxidase Alr4036 family FMN-binding domain-containing protein</fullName>
    </recommendedName>
</protein>
<dbReference type="GO" id="GO:0010181">
    <property type="term" value="F:FMN binding"/>
    <property type="evidence" value="ECO:0007669"/>
    <property type="project" value="InterPro"/>
</dbReference>
<evidence type="ECO:0000313" key="4">
    <source>
        <dbReference type="Proteomes" id="UP000000559"/>
    </source>
</evidence>
<dbReference type="CGD" id="CAL0000189821">
    <property type="gene designation" value="orf19.12601"/>
</dbReference>
<dbReference type="Pfam" id="PF12766">
    <property type="entry name" value="Pyridox_oxase_2"/>
    <property type="match status" value="1"/>
</dbReference>
<dbReference type="InterPro" id="IPR024624">
    <property type="entry name" value="Pyridox_Oxase_Alr4036_FMN-bd"/>
</dbReference>
<dbReference type="RefSeq" id="XP_716959.2">
    <property type="nucleotide sequence ID" value="XM_711866.2"/>
</dbReference>
<dbReference type="eggNOG" id="KOG4558">
    <property type="taxonomic scope" value="Eukaryota"/>
</dbReference>
<dbReference type="VEuPathDB" id="FungiDB:C7_03200C_A"/>
<evidence type="ECO:0000313" key="3">
    <source>
        <dbReference type="EMBL" id="AOW30664.1"/>
    </source>
</evidence>
<dbReference type="InterPro" id="IPR012349">
    <property type="entry name" value="Split_barrel_FMN-bd"/>
</dbReference>
<keyword evidence="4" id="KW-1185">Reference proteome</keyword>
<dbReference type="SMR" id="A0A1D8PRA8"/>
<dbReference type="OMA" id="IHQMAPW"/>
<dbReference type="InParanoid" id="A0A1D8PRA8"/>